<keyword evidence="2" id="KW-1133">Transmembrane helix</keyword>
<feature type="transmembrane region" description="Helical" evidence="2">
    <location>
        <begin position="64"/>
        <end position="87"/>
    </location>
</feature>
<organism evidence="3 4">
    <name type="scientific">Actinokineospora auranticolor</name>
    <dbReference type="NCBI Taxonomy" id="155976"/>
    <lineage>
        <taxon>Bacteria</taxon>
        <taxon>Bacillati</taxon>
        <taxon>Actinomycetota</taxon>
        <taxon>Actinomycetes</taxon>
        <taxon>Pseudonocardiales</taxon>
        <taxon>Pseudonocardiaceae</taxon>
        <taxon>Actinokineospora</taxon>
    </lineage>
</organism>
<dbReference type="EMBL" id="PTIX01000038">
    <property type="protein sequence ID" value="PPK61860.1"/>
    <property type="molecule type" value="Genomic_DNA"/>
</dbReference>
<feature type="compositionally biased region" description="Basic and acidic residues" evidence="1">
    <location>
        <begin position="1"/>
        <end position="16"/>
    </location>
</feature>
<evidence type="ECO:0000313" key="3">
    <source>
        <dbReference type="EMBL" id="PPK61860.1"/>
    </source>
</evidence>
<evidence type="ECO:0000256" key="1">
    <source>
        <dbReference type="SAM" id="MobiDB-lite"/>
    </source>
</evidence>
<proteinExistence type="predicted"/>
<keyword evidence="2" id="KW-0812">Transmembrane</keyword>
<name>A0A2S6GC04_9PSEU</name>
<gene>
    <name evidence="3" type="ORF">CLV40_1388</name>
</gene>
<evidence type="ECO:0000313" key="4">
    <source>
        <dbReference type="Proteomes" id="UP000239203"/>
    </source>
</evidence>
<reference evidence="3 4" key="1">
    <citation type="submission" date="2018-02" db="EMBL/GenBank/DDBJ databases">
        <title>Genomic Encyclopedia of Archaeal and Bacterial Type Strains, Phase II (KMG-II): from individual species to whole genera.</title>
        <authorList>
            <person name="Goeker M."/>
        </authorList>
    </citation>
    <scope>NUCLEOTIDE SEQUENCE [LARGE SCALE GENOMIC DNA]</scope>
    <source>
        <strain evidence="3 4">YU 961-1</strain>
    </source>
</reference>
<evidence type="ECO:0000256" key="2">
    <source>
        <dbReference type="SAM" id="Phobius"/>
    </source>
</evidence>
<feature type="transmembrane region" description="Helical" evidence="2">
    <location>
        <begin position="99"/>
        <end position="116"/>
    </location>
</feature>
<accession>A0A2S6GC04</accession>
<dbReference type="RefSeq" id="WP_146108394.1">
    <property type="nucleotide sequence ID" value="NZ_CP154825.1"/>
</dbReference>
<dbReference type="Proteomes" id="UP000239203">
    <property type="component" value="Unassembled WGS sequence"/>
</dbReference>
<comment type="caution">
    <text evidence="3">The sequence shown here is derived from an EMBL/GenBank/DDBJ whole genome shotgun (WGS) entry which is preliminary data.</text>
</comment>
<protein>
    <submittedName>
        <fullName evidence="3">Uncharacterized protein</fullName>
    </submittedName>
</protein>
<dbReference type="AlphaFoldDB" id="A0A2S6GC04"/>
<dbReference type="OrthoDB" id="9960077at2"/>
<keyword evidence="4" id="KW-1185">Reference proteome</keyword>
<keyword evidence="2" id="KW-0472">Membrane</keyword>
<sequence>MDDRKGDVQQVDRDTWTDSEEAGAGPVVDTHELFQLRTAAEEKRELRAAELERQRHFMRMQVRVMLGVGLVFLVTLVTLVLGLWLHLMPQGVAEELMRMVIPTVLGAGLTITGMFFRGGGGSRP</sequence>
<feature type="region of interest" description="Disordered" evidence="1">
    <location>
        <begin position="1"/>
        <end position="24"/>
    </location>
</feature>